<dbReference type="Proteomes" id="UP000013827">
    <property type="component" value="Unassembled WGS sequence"/>
</dbReference>
<accession>A0A0D3IYK5</accession>
<dbReference type="AlphaFoldDB" id="A0A0D3IYK5"/>
<feature type="compositionally biased region" description="Basic and acidic residues" evidence="1">
    <location>
        <begin position="227"/>
        <end position="238"/>
    </location>
</feature>
<evidence type="ECO:0000313" key="2">
    <source>
        <dbReference type="EnsemblProtists" id="EOD16340"/>
    </source>
</evidence>
<proteinExistence type="predicted"/>
<dbReference type="KEGG" id="ehx:EMIHUDRAFT_464328"/>
<keyword evidence="3" id="KW-1185">Reference proteome</keyword>
<dbReference type="RefSeq" id="XP_005768769.1">
    <property type="nucleotide sequence ID" value="XM_005768712.1"/>
</dbReference>
<reference evidence="2" key="2">
    <citation type="submission" date="2024-10" db="UniProtKB">
        <authorList>
            <consortium name="EnsemblProtists"/>
        </authorList>
    </citation>
    <scope>IDENTIFICATION</scope>
</reference>
<evidence type="ECO:0000256" key="1">
    <source>
        <dbReference type="SAM" id="MobiDB-lite"/>
    </source>
</evidence>
<dbReference type="HOGENOM" id="CLU_1167715_0_0_1"/>
<sequence>MQHSEEPIDAVVAALQAEKPVISDAVKTLISLVVASHATAADRAAAPKGAGDLAMVTSCGRALLKAINSHVLPPPQQWALEHPQAEQETALERIETMTTYRACHALAARCAKAGAKPTRMLGRGFLRGTRCLETVSDSCRAQLLEQRFPPPLVDTFLDRFGRSLDAGSEEEEALVWAADLPRAIDERRRERQREVEERRERMDAGEGEAVALREALAAMRTGDGAAEESRIEDVTEEG</sequence>
<dbReference type="GeneID" id="17262500"/>
<dbReference type="PaxDb" id="2903-EOD16340"/>
<reference evidence="3" key="1">
    <citation type="journal article" date="2013" name="Nature">
        <title>Pan genome of the phytoplankton Emiliania underpins its global distribution.</title>
        <authorList>
            <person name="Read B.A."/>
            <person name="Kegel J."/>
            <person name="Klute M.J."/>
            <person name="Kuo A."/>
            <person name="Lefebvre S.C."/>
            <person name="Maumus F."/>
            <person name="Mayer C."/>
            <person name="Miller J."/>
            <person name="Monier A."/>
            <person name="Salamov A."/>
            <person name="Young J."/>
            <person name="Aguilar M."/>
            <person name="Claverie J.M."/>
            <person name="Frickenhaus S."/>
            <person name="Gonzalez K."/>
            <person name="Herman E.K."/>
            <person name="Lin Y.C."/>
            <person name="Napier J."/>
            <person name="Ogata H."/>
            <person name="Sarno A.F."/>
            <person name="Shmutz J."/>
            <person name="Schroeder D."/>
            <person name="de Vargas C."/>
            <person name="Verret F."/>
            <person name="von Dassow P."/>
            <person name="Valentin K."/>
            <person name="Van de Peer Y."/>
            <person name="Wheeler G."/>
            <person name="Dacks J.B."/>
            <person name="Delwiche C.F."/>
            <person name="Dyhrman S.T."/>
            <person name="Glockner G."/>
            <person name="John U."/>
            <person name="Richards T."/>
            <person name="Worden A.Z."/>
            <person name="Zhang X."/>
            <person name="Grigoriev I.V."/>
            <person name="Allen A.E."/>
            <person name="Bidle K."/>
            <person name="Borodovsky M."/>
            <person name="Bowler C."/>
            <person name="Brownlee C."/>
            <person name="Cock J.M."/>
            <person name="Elias M."/>
            <person name="Gladyshev V.N."/>
            <person name="Groth M."/>
            <person name="Guda C."/>
            <person name="Hadaegh A."/>
            <person name="Iglesias-Rodriguez M.D."/>
            <person name="Jenkins J."/>
            <person name="Jones B.M."/>
            <person name="Lawson T."/>
            <person name="Leese F."/>
            <person name="Lindquist E."/>
            <person name="Lobanov A."/>
            <person name="Lomsadze A."/>
            <person name="Malik S.B."/>
            <person name="Marsh M.E."/>
            <person name="Mackinder L."/>
            <person name="Mock T."/>
            <person name="Mueller-Roeber B."/>
            <person name="Pagarete A."/>
            <person name="Parker M."/>
            <person name="Probert I."/>
            <person name="Quesneville H."/>
            <person name="Raines C."/>
            <person name="Rensing S.A."/>
            <person name="Riano-Pachon D.M."/>
            <person name="Richier S."/>
            <person name="Rokitta S."/>
            <person name="Shiraiwa Y."/>
            <person name="Soanes D.M."/>
            <person name="van der Giezen M."/>
            <person name="Wahlund T.M."/>
            <person name="Williams B."/>
            <person name="Wilson W."/>
            <person name="Wolfe G."/>
            <person name="Wurch L.L."/>
        </authorList>
    </citation>
    <scope>NUCLEOTIDE SEQUENCE</scope>
</reference>
<protein>
    <submittedName>
        <fullName evidence="2">Uncharacterized protein</fullName>
    </submittedName>
</protein>
<organism evidence="2 3">
    <name type="scientific">Emiliania huxleyi (strain CCMP1516)</name>
    <dbReference type="NCBI Taxonomy" id="280463"/>
    <lineage>
        <taxon>Eukaryota</taxon>
        <taxon>Haptista</taxon>
        <taxon>Haptophyta</taxon>
        <taxon>Prymnesiophyceae</taxon>
        <taxon>Isochrysidales</taxon>
        <taxon>Noelaerhabdaceae</taxon>
        <taxon>Emiliania</taxon>
    </lineage>
</organism>
<feature type="region of interest" description="Disordered" evidence="1">
    <location>
        <begin position="215"/>
        <end position="238"/>
    </location>
</feature>
<name>A0A0D3IYK5_EMIH1</name>
<evidence type="ECO:0000313" key="3">
    <source>
        <dbReference type="Proteomes" id="UP000013827"/>
    </source>
</evidence>
<dbReference type="EnsemblProtists" id="EOD16340">
    <property type="protein sequence ID" value="EOD16340"/>
    <property type="gene ID" value="EMIHUDRAFT_464328"/>
</dbReference>